<protein>
    <submittedName>
        <fullName evidence="11">VPS37 C-terminal domain-containing protein</fullName>
    </submittedName>
</protein>
<keyword evidence="3 6" id="KW-0813">Transport</keyword>
<keyword evidence="4" id="KW-0967">Endosome</keyword>
<comment type="similarity">
    <text evidence="2">Belongs to the VPS37 family.</text>
</comment>
<evidence type="ECO:0000313" key="9">
    <source>
        <dbReference type="EMBL" id="VDP88124.1"/>
    </source>
</evidence>
<accession>A0A183AW15</accession>
<dbReference type="PROSITE" id="PS51314">
    <property type="entry name" value="VPS37_C"/>
    <property type="match status" value="1"/>
</dbReference>
<evidence type="ECO:0000256" key="5">
    <source>
        <dbReference type="ARBA" id="ARBA00022927"/>
    </source>
</evidence>
<evidence type="ECO:0000256" key="2">
    <source>
        <dbReference type="ARBA" id="ARBA00007617"/>
    </source>
</evidence>
<dbReference type="Proteomes" id="UP000272942">
    <property type="component" value="Unassembled WGS sequence"/>
</dbReference>
<dbReference type="OrthoDB" id="10004364at2759"/>
<keyword evidence="10" id="KW-1185">Reference proteome</keyword>
<organism evidence="11">
    <name type="scientific">Echinostoma caproni</name>
    <dbReference type="NCBI Taxonomy" id="27848"/>
    <lineage>
        <taxon>Eukaryota</taxon>
        <taxon>Metazoa</taxon>
        <taxon>Spiralia</taxon>
        <taxon>Lophotrochozoa</taxon>
        <taxon>Platyhelminthes</taxon>
        <taxon>Trematoda</taxon>
        <taxon>Digenea</taxon>
        <taxon>Plagiorchiida</taxon>
        <taxon>Echinostomata</taxon>
        <taxon>Echinostomatoidea</taxon>
        <taxon>Echinostomatidae</taxon>
        <taxon>Echinostoma</taxon>
    </lineage>
</organism>
<dbReference type="InterPro" id="IPR009851">
    <property type="entry name" value="Mod_r"/>
</dbReference>
<keyword evidence="5 6" id="KW-0653">Protein transport</keyword>
<reference evidence="11" key="1">
    <citation type="submission" date="2016-06" db="UniProtKB">
        <authorList>
            <consortium name="WormBaseParasite"/>
        </authorList>
    </citation>
    <scope>IDENTIFICATION</scope>
</reference>
<dbReference type="GO" id="GO:0015031">
    <property type="term" value="P:protein transport"/>
    <property type="evidence" value="ECO:0007669"/>
    <property type="project" value="UniProtKB-UniRule"/>
</dbReference>
<dbReference type="GO" id="GO:0000813">
    <property type="term" value="C:ESCRT I complex"/>
    <property type="evidence" value="ECO:0007669"/>
    <property type="project" value="UniProtKB-ARBA"/>
</dbReference>
<dbReference type="AlphaFoldDB" id="A0A183AW15"/>
<name>A0A183AW15_9TREM</name>
<evidence type="ECO:0000313" key="10">
    <source>
        <dbReference type="Proteomes" id="UP000272942"/>
    </source>
</evidence>
<evidence type="ECO:0000256" key="7">
    <source>
        <dbReference type="SAM" id="MobiDB-lite"/>
    </source>
</evidence>
<evidence type="ECO:0000256" key="6">
    <source>
        <dbReference type="PROSITE-ProRule" id="PRU00646"/>
    </source>
</evidence>
<dbReference type="WBParaSite" id="ECPE_0001118401-mRNA-1">
    <property type="protein sequence ID" value="ECPE_0001118401-mRNA-1"/>
    <property type="gene ID" value="ECPE_0001118401"/>
</dbReference>
<gene>
    <name evidence="9" type="ORF">ECPE_LOCUS11150</name>
</gene>
<evidence type="ECO:0000256" key="1">
    <source>
        <dbReference type="ARBA" id="ARBA00004177"/>
    </source>
</evidence>
<evidence type="ECO:0000259" key="8">
    <source>
        <dbReference type="PROSITE" id="PS51314"/>
    </source>
</evidence>
<proteinExistence type="inferred from homology"/>
<evidence type="ECO:0000256" key="3">
    <source>
        <dbReference type="ARBA" id="ARBA00022448"/>
    </source>
</evidence>
<reference evidence="9 10" key="2">
    <citation type="submission" date="2018-11" db="EMBL/GenBank/DDBJ databases">
        <authorList>
            <consortium name="Pathogen Informatics"/>
        </authorList>
    </citation>
    <scope>NUCLEOTIDE SEQUENCE [LARGE SCALE GENOMIC DNA]</scope>
    <source>
        <strain evidence="9 10">Egypt</strain>
    </source>
</reference>
<sequence length="90" mass="9862">MGVDEFLRDFLPLRKLCNERRFKSEKLAESLSSSRPVVPSRPTLAPAPLREPPKPPIPAASINSGSGSLYPDLSQPGNTPNNRPTFGFNM</sequence>
<feature type="domain" description="VPS37 C-terminal" evidence="8">
    <location>
        <begin position="1"/>
        <end position="41"/>
    </location>
</feature>
<feature type="compositionally biased region" description="Low complexity" evidence="7">
    <location>
        <begin position="29"/>
        <end position="48"/>
    </location>
</feature>
<evidence type="ECO:0000313" key="11">
    <source>
        <dbReference type="WBParaSite" id="ECPE_0001118401-mRNA-1"/>
    </source>
</evidence>
<feature type="compositionally biased region" description="Polar residues" evidence="7">
    <location>
        <begin position="75"/>
        <end position="84"/>
    </location>
</feature>
<feature type="region of interest" description="Disordered" evidence="7">
    <location>
        <begin position="27"/>
        <end position="90"/>
    </location>
</feature>
<comment type="subcellular location">
    <subcellularLocation>
        <location evidence="1">Endosome</location>
    </subcellularLocation>
</comment>
<dbReference type="EMBL" id="UZAN01050287">
    <property type="protein sequence ID" value="VDP88124.1"/>
    <property type="molecule type" value="Genomic_DNA"/>
</dbReference>
<evidence type="ECO:0000256" key="4">
    <source>
        <dbReference type="ARBA" id="ARBA00022753"/>
    </source>
</evidence>